<name>A0A1F6LUP4_9BACT</name>
<reference evidence="2 3" key="1">
    <citation type="journal article" date="2016" name="Nat. Commun.">
        <title>Thousands of microbial genomes shed light on interconnected biogeochemical processes in an aquifer system.</title>
        <authorList>
            <person name="Anantharaman K."/>
            <person name="Brown C.T."/>
            <person name="Hug L.A."/>
            <person name="Sharon I."/>
            <person name="Castelle C.J."/>
            <person name="Probst A.J."/>
            <person name="Thomas B.C."/>
            <person name="Singh A."/>
            <person name="Wilkins M.J."/>
            <person name="Karaoz U."/>
            <person name="Brodie E.L."/>
            <person name="Williams K.H."/>
            <person name="Hubbard S.S."/>
            <person name="Banfield J.F."/>
        </authorList>
    </citation>
    <scope>NUCLEOTIDE SEQUENCE [LARGE SCALE GENOMIC DNA]</scope>
</reference>
<comment type="caution">
    <text evidence="2">The sequence shown here is derived from an EMBL/GenBank/DDBJ whole genome shotgun (WGS) entry which is preliminary data.</text>
</comment>
<sequence length="223" mass="23934">MRFMTPALLRQMLDIGPNDLTALLLIASGMSKAEADEVALKVLDVYPFWNGAAMQEFKTVGRDAFLKGEQKISAVNPSDQLGDAVMSVIGWRLGIAEMVLPKNKGDWERVNSIIAAALQGKELEFLNVAALMGAAKEVELEQPMATPNPKKDASARARAEQAALTARLASQPCMPIVADGRPAAPRHDHVENTKAGRRGTRPQRGGPVAGVGKGAQSRKKQKT</sequence>
<feature type="compositionally biased region" description="Basic and acidic residues" evidence="1">
    <location>
        <begin position="185"/>
        <end position="194"/>
    </location>
</feature>
<gene>
    <name evidence="2" type="ORF">A2848_00900</name>
</gene>
<protein>
    <submittedName>
        <fullName evidence="2">Uncharacterized protein</fullName>
    </submittedName>
</protein>
<accession>A0A1F6LUP4</accession>
<organism evidence="2 3">
    <name type="scientific">Candidatus Magasanikbacteria bacterium RIFCSPHIGHO2_01_FULL_50_8</name>
    <dbReference type="NCBI Taxonomy" id="1798674"/>
    <lineage>
        <taxon>Bacteria</taxon>
        <taxon>Candidatus Magasanikiibacteriota</taxon>
    </lineage>
</organism>
<feature type="region of interest" description="Disordered" evidence="1">
    <location>
        <begin position="174"/>
        <end position="223"/>
    </location>
</feature>
<dbReference type="Proteomes" id="UP000176329">
    <property type="component" value="Unassembled WGS sequence"/>
</dbReference>
<dbReference type="EMBL" id="MFPV01000008">
    <property type="protein sequence ID" value="OGH63003.1"/>
    <property type="molecule type" value="Genomic_DNA"/>
</dbReference>
<evidence type="ECO:0000313" key="3">
    <source>
        <dbReference type="Proteomes" id="UP000176329"/>
    </source>
</evidence>
<evidence type="ECO:0000313" key="2">
    <source>
        <dbReference type="EMBL" id="OGH63003.1"/>
    </source>
</evidence>
<dbReference type="AlphaFoldDB" id="A0A1F6LUP4"/>
<evidence type="ECO:0000256" key="1">
    <source>
        <dbReference type="SAM" id="MobiDB-lite"/>
    </source>
</evidence>
<proteinExistence type="predicted"/>